<dbReference type="InterPro" id="IPR010663">
    <property type="entry name" value="Znf_FPG/IleRS"/>
</dbReference>
<evidence type="ECO:0000256" key="5">
    <source>
        <dbReference type="ARBA" id="ARBA00022763"/>
    </source>
</evidence>
<evidence type="ECO:0000313" key="17">
    <source>
        <dbReference type="EMBL" id="PIS07897.1"/>
    </source>
</evidence>
<evidence type="ECO:0000256" key="15">
    <source>
        <dbReference type="PROSITE-ProRule" id="PRU00391"/>
    </source>
</evidence>
<evidence type="ECO:0000256" key="1">
    <source>
        <dbReference type="ARBA" id="ARBA00001947"/>
    </source>
</evidence>
<evidence type="ECO:0000259" key="16">
    <source>
        <dbReference type="PROSITE" id="PS51066"/>
    </source>
</evidence>
<proteinExistence type="inferred from homology"/>
<dbReference type="PROSITE" id="PS51066">
    <property type="entry name" value="ZF_FPG_2"/>
    <property type="match status" value="1"/>
</dbReference>
<comment type="cofactor">
    <cofactor evidence="1">
        <name>Zn(2+)</name>
        <dbReference type="ChEBI" id="CHEBI:29105"/>
    </cofactor>
</comment>
<keyword evidence="9" id="KW-0238">DNA-binding</keyword>
<comment type="caution">
    <text evidence="17">The sequence shown here is derived from an EMBL/GenBank/DDBJ whole genome shotgun (WGS) entry which is preliminary data.</text>
</comment>
<feature type="domain" description="FPG-type" evidence="16">
    <location>
        <begin position="130"/>
        <end position="164"/>
    </location>
</feature>
<evidence type="ECO:0000256" key="6">
    <source>
        <dbReference type="ARBA" id="ARBA00022771"/>
    </source>
</evidence>
<dbReference type="FunFam" id="1.10.8.50:FF:000003">
    <property type="entry name" value="Formamidopyrimidine-DNA glycosylase"/>
    <property type="match status" value="1"/>
</dbReference>
<evidence type="ECO:0000256" key="13">
    <source>
        <dbReference type="ARBA" id="ARBA00023295"/>
    </source>
</evidence>
<keyword evidence="10" id="KW-0234">DNA repair</keyword>
<accession>A0A2H0W957</accession>
<dbReference type="PANTHER" id="PTHR22993:SF9">
    <property type="entry name" value="FORMAMIDOPYRIMIDINE-DNA GLYCOSYLASE"/>
    <property type="match status" value="1"/>
</dbReference>
<dbReference type="AlphaFoldDB" id="A0A2H0W957"/>
<dbReference type="GO" id="GO:0003684">
    <property type="term" value="F:damaged DNA binding"/>
    <property type="evidence" value="ECO:0007669"/>
    <property type="project" value="InterPro"/>
</dbReference>
<dbReference type="GO" id="GO:0008270">
    <property type="term" value="F:zinc ion binding"/>
    <property type="evidence" value="ECO:0007669"/>
    <property type="project" value="UniProtKB-KW"/>
</dbReference>
<evidence type="ECO:0000256" key="4">
    <source>
        <dbReference type="ARBA" id="ARBA00022723"/>
    </source>
</evidence>
<comment type="similarity">
    <text evidence="2">Belongs to the FPG family.</text>
</comment>
<keyword evidence="8" id="KW-0862">Zinc</keyword>
<dbReference type="Gene3D" id="1.10.8.50">
    <property type="match status" value="1"/>
</dbReference>
<dbReference type="GO" id="GO:0034039">
    <property type="term" value="F:8-oxo-7,8-dihydroguanine DNA N-glycosylase activity"/>
    <property type="evidence" value="ECO:0007669"/>
    <property type="project" value="TreeGrafter"/>
</dbReference>
<dbReference type="EMBL" id="PEZW01000009">
    <property type="protein sequence ID" value="PIS07897.1"/>
    <property type="molecule type" value="Genomic_DNA"/>
</dbReference>
<dbReference type="EC" id="4.2.99.18" evidence="3"/>
<dbReference type="InterPro" id="IPR000214">
    <property type="entry name" value="Znf_DNA_glyclase/AP_lyase"/>
</dbReference>
<sequence>KVLTDKQLQKIFVDEYGPEPLDISRGKPSEKFNVEYLIGQTARFPNRKIKHFLMDQKIIAGIGNIYADESLFDAKISPLRKAKDVSKTEWQSLIESVKKVLELAIKHGGTTDSDYVNADGEKGGMQDYLKVYRKAGQKCPRCGGVIVRITVGGRGTHSCPSCQK</sequence>
<evidence type="ECO:0000256" key="2">
    <source>
        <dbReference type="ARBA" id="ARBA00009409"/>
    </source>
</evidence>
<dbReference type="SMART" id="SM01232">
    <property type="entry name" value="H2TH"/>
    <property type="match status" value="1"/>
</dbReference>
<dbReference type="SUPFAM" id="SSF57716">
    <property type="entry name" value="Glucocorticoid receptor-like (DNA-binding domain)"/>
    <property type="match status" value="1"/>
</dbReference>
<evidence type="ECO:0000256" key="9">
    <source>
        <dbReference type="ARBA" id="ARBA00023125"/>
    </source>
</evidence>
<evidence type="ECO:0000313" key="18">
    <source>
        <dbReference type="Proteomes" id="UP000231382"/>
    </source>
</evidence>
<dbReference type="GO" id="GO:0006284">
    <property type="term" value="P:base-excision repair"/>
    <property type="evidence" value="ECO:0007669"/>
    <property type="project" value="InterPro"/>
</dbReference>
<keyword evidence="11" id="KW-0456">Lyase</keyword>
<dbReference type="GO" id="GO:0140078">
    <property type="term" value="F:class I DNA-(apurinic or apyrimidinic site) endonuclease activity"/>
    <property type="evidence" value="ECO:0007669"/>
    <property type="project" value="UniProtKB-EC"/>
</dbReference>
<evidence type="ECO:0000256" key="14">
    <source>
        <dbReference type="ARBA" id="ARBA00044632"/>
    </source>
</evidence>
<dbReference type="Proteomes" id="UP000231382">
    <property type="component" value="Unassembled WGS sequence"/>
</dbReference>
<keyword evidence="13" id="KW-0326">Glycosidase</keyword>
<dbReference type="Pfam" id="PF06831">
    <property type="entry name" value="H2TH"/>
    <property type="match status" value="1"/>
</dbReference>
<dbReference type="InterPro" id="IPR010979">
    <property type="entry name" value="Ribosomal_uS13-like_H2TH"/>
</dbReference>
<comment type="catalytic activity">
    <reaction evidence="14">
        <text>2'-deoxyribonucleotide-(2'-deoxyribose 5'-phosphate)-2'-deoxyribonucleotide-DNA = a 3'-end 2'-deoxyribonucleotide-(2,3-dehydro-2,3-deoxyribose 5'-phosphate)-DNA + a 5'-end 5'-phospho-2'-deoxyribonucleoside-DNA + H(+)</text>
        <dbReference type="Rhea" id="RHEA:66592"/>
        <dbReference type="Rhea" id="RHEA-COMP:13180"/>
        <dbReference type="Rhea" id="RHEA-COMP:16897"/>
        <dbReference type="Rhea" id="RHEA-COMP:17067"/>
        <dbReference type="ChEBI" id="CHEBI:15378"/>
        <dbReference type="ChEBI" id="CHEBI:136412"/>
        <dbReference type="ChEBI" id="CHEBI:157695"/>
        <dbReference type="ChEBI" id="CHEBI:167181"/>
        <dbReference type="EC" id="4.2.99.18"/>
    </reaction>
</comment>
<dbReference type="InterPro" id="IPR015886">
    <property type="entry name" value="H2TH_FPG"/>
</dbReference>
<gene>
    <name evidence="17" type="ORF">COT78_01540</name>
</gene>
<evidence type="ECO:0000256" key="12">
    <source>
        <dbReference type="ARBA" id="ARBA00023268"/>
    </source>
</evidence>
<protein>
    <recommendedName>
        <fullName evidence="3">DNA-(apurinic or apyrimidinic site) lyase</fullName>
        <ecNumber evidence="3">4.2.99.18</ecNumber>
    </recommendedName>
</protein>
<keyword evidence="4" id="KW-0479">Metal-binding</keyword>
<dbReference type="PANTHER" id="PTHR22993">
    <property type="entry name" value="FORMAMIDOPYRIMIDINE-DNA GLYCOSYLASE"/>
    <property type="match status" value="1"/>
</dbReference>
<evidence type="ECO:0000256" key="11">
    <source>
        <dbReference type="ARBA" id="ARBA00023239"/>
    </source>
</evidence>
<keyword evidence="7" id="KW-0378">Hydrolase</keyword>
<keyword evidence="12" id="KW-0511">Multifunctional enzyme</keyword>
<evidence type="ECO:0000256" key="10">
    <source>
        <dbReference type="ARBA" id="ARBA00023204"/>
    </source>
</evidence>
<reference evidence="18" key="1">
    <citation type="submission" date="2017-09" db="EMBL/GenBank/DDBJ databases">
        <title>Depth-based differentiation of microbial function through sediment-hosted aquifers and enrichment of novel symbionts in the deep terrestrial subsurface.</title>
        <authorList>
            <person name="Probst A.J."/>
            <person name="Ladd B."/>
            <person name="Jarett J.K."/>
            <person name="Geller-Mcgrath D.E."/>
            <person name="Sieber C.M.K."/>
            <person name="Emerson J.B."/>
            <person name="Anantharaman K."/>
            <person name="Thomas B.C."/>
            <person name="Malmstrom R."/>
            <person name="Stieglmeier M."/>
            <person name="Klingl A."/>
            <person name="Woyke T."/>
            <person name="Ryan C.M."/>
            <person name="Banfield J.F."/>
        </authorList>
    </citation>
    <scope>NUCLEOTIDE SEQUENCE [LARGE SCALE GENOMIC DNA]</scope>
</reference>
<evidence type="ECO:0000256" key="7">
    <source>
        <dbReference type="ARBA" id="ARBA00022801"/>
    </source>
</evidence>
<organism evidence="17 18">
    <name type="scientific">Candidatus Berkelbacteria bacterium CG10_big_fil_rev_8_21_14_0_10_43_13</name>
    <dbReference type="NCBI Taxonomy" id="1974514"/>
    <lineage>
        <taxon>Bacteria</taxon>
        <taxon>Candidatus Berkelbacteria</taxon>
    </lineage>
</organism>
<keyword evidence="6 15" id="KW-0863">Zinc-finger</keyword>
<keyword evidence="5" id="KW-0227">DNA damage</keyword>
<name>A0A2H0W957_9BACT</name>
<evidence type="ECO:0000256" key="8">
    <source>
        <dbReference type="ARBA" id="ARBA00022833"/>
    </source>
</evidence>
<evidence type="ECO:0000256" key="3">
    <source>
        <dbReference type="ARBA" id="ARBA00012720"/>
    </source>
</evidence>
<dbReference type="Pfam" id="PF06827">
    <property type="entry name" value="zf-FPG_IleRS"/>
    <property type="match status" value="1"/>
</dbReference>
<dbReference type="SUPFAM" id="SSF46946">
    <property type="entry name" value="S13-like H2TH domain"/>
    <property type="match status" value="1"/>
</dbReference>
<feature type="non-terminal residue" evidence="17">
    <location>
        <position position="1"/>
    </location>
</feature>